<dbReference type="RefSeq" id="WP_147073381.1">
    <property type="nucleotide sequence ID" value="NZ_AP021884.1"/>
</dbReference>
<gene>
    <name evidence="5" type="ORF">TPL01_20330</name>
</gene>
<dbReference type="OrthoDB" id="9792731at2"/>
<evidence type="ECO:0000256" key="3">
    <source>
        <dbReference type="ARBA" id="ARBA00022750"/>
    </source>
</evidence>
<keyword evidence="2" id="KW-0645">Protease</keyword>
<dbReference type="Pfam" id="PF01750">
    <property type="entry name" value="HycI"/>
    <property type="match status" value="1"/>
</dbReference>
<dbReference type="GO" id="GO:0004190">
    <property type="term" value="F:aspartic-type endopeptidase activity"/>
    <property type="evidence" value="ECO:0007669"/>
    <property type="project" value="UniProtKB-KW"/>
</dbReference>
<proteinExistence type="inferred from homology"/>
<protein>
    <recommendedName>
        <fullName evidence="7">Hydrogenase maturation protease</fullName>
    </recommendedName>
</protein>
<dbReference type="PANTHER" id="PTHR30302">
    <property type="entry name" value="HYDROGENASE 1 MATURATION PROTEASE"/>
    <property type="match status" value="1"/>
</dbReference>
<keyword evidence="6" id="KW-1185">Reference proteome</keyword>
<dbReference type="Gene3D" id="3.40.50.1450">
    <property type="entry name" value="HybD-like"/>
    <property type="match status" value="1"/>
</dbReference>
<accession>A0A512L8S4</accession>
<dbReference type="EMBL" id="BKAD01000020">
    <property type="protein sequence ID" value="GEP30895.1"/>
    <property type="molecule type" value="Genomic_DNA"/>
</dbReference>
<evidence type="ECO:0000256" key="4">
    <source>
        <dbReference type="ARBA" id="ARBA00022801"/>
    </source>
</evidence>
<evidence type="ECO:0008006" key="7">
    <source>
        <dbReference type="Google" id="ProtNLM"/>
    </source>
</evidence>
<evidence type="ECO:0000313" key="6">
    <source>
        <dbReference type="Proteomes" id="UP000321337"/>
    </source>
</evidence>
<dbReference type="Proteomes" id="UP000321337">
    <property type="component" value="Unassembled WGS sequence"/>
</dbReference>
<keyword evidence="3" id="KW-0064">Aspartyl protease</keyword>
<evidence type="ECO:0000313" key="5">
    <source>
        <dbReference type="EMBL" id="GEP30895.1"/>
    </source>
</evidence>
<comment type="similarity">
    <text evidence="1">Belongs to the peptidase A31 family.</text>
</comment>
<dbReference type="AlphaFoldDB" id="A0A512L8S4"/>
<evidence type="ECO:0000256" key="2">
    <source>
        <dbReference type="ARBA" id="ARBA00022670"/>
    </source>
</evidence>
<name>A0A512L8S4_9PROT</name>
<dbReference type="InterPro" id="IPR023430">
    <property type="entry name" value="Pept_HybD-like_dom_sf"/>
</dbReference>
<dbReference type="InterPro" id="IPR000671">
    <property type="entry name" value="Peptidase_A31"/>
</dbReference>
<organism evidence="5 6">
    <name type="scientific">Sulfuriferula plumbiphila</name>
    <dbReference type="NCBI Taxonomy" id="171865"/>
    <lineage>
        <taxon>Bacteria</taxon>
        <taxon>Pseudomonadati</taxon>
        <taxon>Pseudomonadota</taxon>
        <taxon>Betaproteobacteria</taxon>
        <taxon>Nitrosomonadales</taxon>
        <taxon>Sulfuricellaceae</taxon>
        <taxon>Sulfuriferula</taxon>
    </lineage>
</organism>
<dbReference type="SUPFAM" id="SSF53163">
    <property type="entry name" value="HybD-like"/>
    <property type="match status" value="1"/>
</dbReference>
<dbReference type="NCBIfam" id="TIGR00072">
    <property type="entry name" value="hydrog_prot"/>
    <property type="match status" value="1"/>
</dbReference>
<dbReference type="GO" id="GO:0008047">
    <property type="term" value="F:enzyme activator activity"/>
    <property type="evidence" value="ECO:0007669"/>
    <property type="project" value="InterPro"/>
</dbReference>
<sequence length="160" mass="17231">MLTIIGCGNLNRSDDGVGVIVARRLMDWINARGISDVPVFDAGTAGMDVMFRARGAKKLILIDACRSGSEAGAVFQVPGAELAQGHDPGYSLHDFRWDHALYAGRRIFGADFPTDVTVFLIEAAELGLGLELSEPVQRAADQVVDDIKAIIERHAVRAIV</sequence>
<evidence type="ECO:0000256" key="1">
    <source>
        <dbReference type="ARBA" id="ARBA00006814"/>
    </source>
</evidence>
<dbReference type="GO" id="GO:0016485">
    <property type="term" value="P:protein processing"/>
    <property type="evidence" value="ECO:0007669"/>
    <property type="project" value="TreeGrafter"/>
</dbReference>
<reference evidence="5 6" key="1">
    <citation type="submission" date="2019-07" db="EMBL/GenBank/DDBJ databases">
        <title>Whole genome shotgun sequence of Thiobacillus plumbophilus NBRC 107929.</title>
        <authorList>
            <person name="Hosoyama A."/>
            <person name="Uohara A."/>
            <person name="Ohji S."/>
            <person name="Ichikawa N."/>
        </authorList>
    </citation>
    <scope>NUCLEOTIDE SEQUENCE [LARGE SCALE GENOMIC DNA]</scope>
    <source>
        <strain evidence="5 6">NBRC 107929</strain>
    </source>
</reference>
<dbReference type="PANTHER" id="PTHR30302:SF1">
    <property type="entry name" value="HYDROGENASE 2 MATURATION PROTEASE"/>
    <property type="match status" value="1"/>
</dbReference>
<dbReference type="PRINTS" id="PR00446">
    <property type="entry name" value="HYDRGNUPTAKE"/>
</dbReference>
<keyword evidence="4" id="KW-0378">Hydrolase</keyword>
<comment type="caution">
    <text evidence="5">The sequence shown here is derived from an EMBL/GenBank/DDBJ whole genome shotgun (WGS) entry which is preliminary data.</text>
</comment>